<evidence type="ECO:0008006" key="4">
    <source>
        <dbReference type="Google" id="ProtNLM"/>
    </source>
</evidence>
<feature type="region of interest" description="Disordered" evidence="1">
    <location>
        <begin position="364"/>
        <end position="390"/>
    </location>
</feature>
<dbReference type="AlphaFoldDB" id="A0A081ABG2"/>
<reference evidence="2 3" key="1">
    <citation type="submission" date="2013-11" db="EMBL/GenBank/DDBJ databases">
        <title>The Genome Sequence of Phytophthora parasitica P1976.</title>
        <authorList>
            <consortium name="The Broad Institute Genomics Platform"/>
            <person name="Russ C."/>
            <person name="Tyler B."/>
            <person name="Panabieres F."/>
            <person name="Shan W."/>
            <person name="Tripathy S."/>
            <person name="Grunwald N."/>
            <person name="Machado M."/>
            <person name="Johnson C.S."/>
            <person name="Walker B."/>
            <person name="Young S."/>
            <person name="Zeng Q."/>
            <person name="Gargeya S."/>
            <person name="Fitzgerald M."/>
            <person name="Haas B."/>
            <person name="Abouelleil A."/>
            <person name="Allen A.W."/>
            <person name="Alvarado L."/>
            <person name="Arachchi H.M."/>
            <person name="Berlin A.M."/>
            <person name="Chapman S.B."/>
            <person name="Gainer-Dewar J."/>
            <person name="Goldberg J."/>
            <person name="Griggs A."/>
            <person name="Gujja S."/>
            <person name="Hansen M."/>
            <person name="Howarth C."/>
            <person name="Imamovic A."/>
            <person name="Ireland A."/>
            <person name="Larimer J."/>
            <person name="McCowan C."/>
            <person name="Murphy C."/>
            <person name="Pearson M."/>
            <person name="Poon T.W."/>
            <person name="Priest M."/>
            <person name="Roberts A."/>
            <person name="Saif S."/>
            <person name="Shea T."/>
            <person name="Sisk P."/>
            <person name="Sykes S."/>
            <person name="Wortman J."/>
            <person name="Nusbaum C."/>
            <person name="Birren B."/>
        </authorList>
    </citation>
    <scope>NUCLEOTIDE SEQUENCE [LARGE SCALE GENOMIC DNA]</scope>
    <source>
        <strain evidence="2 3">P1976</strain>
    </source>
</reference>
<dbReference type="PANTHER" id="PTHR13510">
    <property type="entry name" value="FYVE-FINGER-CONTAINING RAB5 EFFECTOR PROTEIN RABENOSYN-5-RELATED"/>
    <property type="match status" value="1"/>
</dbReference>
<dbReference type="EMBL" id="ANJA01001577">
    <property type="protein sequence ID" value="ETO76223.1"/>
    <property type="molecule type" value="Genomic_DNA"/>
</dbReference>
<dbReference type="InterPro" id="IPR052727">
    <property type="entry name" value="Rab4/Rab5_effector"/>
</dbReference>
<dbReference type="OrthoDB" id="151461at2759"/>
<proteinExistence type="predicted"/>
<evidence type="ECO:0000256" key="1">
    <source>
        <dbReference type="SAM" id="MobiDB-lite"/>
    </source>
</evidence>
<feature type="compositionally biased region" description="Low complexity" evidence="1">
    <location>
        <begin position="364"/>
        <end position="378"/>
    </location>
</feature>
<name>A0A081ABG2_PHYNI</name>
<gene>
    <name evidence="2" type="ORF">F444_08346</name>
</gene>
<organism evidence="2 3">
    <name type="scientific">Phytophthora nicotianae P1976</name>
    <dbReference type="NCBI Taxonomy" id="1317066"/>
    <lineage>
        <taxon>Eukaryota</taxon>
        <taxon>Sar</taxon>
        <taxon>Stramenopiles</taxon>
        <taxon>Oomycota</taxon>
        <taxon>Peronosporomycetes</taxon>
        <taxon>Peronosporales</taxon>
        <taxon>Peronosporaceae</taxon>
        <taxon>Phytophthora</taxon>
    </lineage>
</organism>
<dbReference type="Proteomes" id="UP000028582">
    <property type="component" value="Unassembled WGS sequence"/>
</dbReference>
<dbReference type="SUPFAM" id="SSF55961">
    <property type="entry name" value="Bet v1-like"/>
    <property type="match status" value="1"/>
</dbReference>
<dbReference type="PANTHER" id="PTHR13510:SF44">
    <property type="entry name" value="RABENOSYN-5"/>
    <property type="match status" value="1"/>
</dbReference>
<comment type="caution">
    <text evidence="2">The sequence shown here is derived from an EMBL/GenBank/DDBJ whole genome shotgun (WGS) entry which is preliminary data.</text>
</comment>
<evidence type="ECO:0000313" key="2">
    <source>
        <dbReference type="EMBL" id="ETO76223.1"/>
    </source>
</evidence>
<accession>A0A081ABG2</accession>
<sequence length="390" mass="42986">MDNKRFTMNPFGELTLSAEELAKLVAIADELVLAKFEEYEEHLNIDKKVDLTRWKKFTNSGTTTTYLERKNSNPNSKLPALLMVGPLPGTLDENMFGLVSPTLEAMRIKSSYLSDFSAAAVLATIVEPSAESPFRSVVVKWMEIDIPGASIGLVRNRDYVYVESSGILRLKNGEQVGYHLFHSVNFPEAHELPNRVRGNMSFCGIFHQEGPDRTDCRGTGIMDPGGDMIRVMAVMGMVQATMAGLKYSYCGQMKKLAWLLEQRHTQARERGAPVAEPVCVTCSKLIKNSKLSMGKSSSTCKLCFGALCGTCKISKKLSFITPDLELAQRKVNFCVKCLVEATRMDTLEAARQQFVYKKPVQPSVYGSSVASDASSGSDITNSTRSHDSTA</sequence>
<protein>
    <recommendedName>
        <fullName evidence="4">FYVE-type domain-containing protein</fullName>
    </recommendedName>
</protein>
<dbReference type="InterPro" id="IPR023393">
    <property type="entry name" value="START-like_dom_sf"/>
</dbReference>
<dbReference type="Gene3D" id="3.30.530.20">
    <property type="match status" value="1"/>
</dbReference>
<evidence type="ECO:0000313" key="3">
    <source>
        <dbReference type="Proteomes" id="UP000028582"/>
    </source>
</evidence>